<reference evidence="2" key="2">
    <citation type="submission" date="2015-01" db="EMBL/GenBank/DDBJ databases">
        <title>Evolutionary Origins and Diversification of the Mycorrhizal Mutualists.</title>
        <authorList>
            <consortium name="DOE Joint Genome Institute"/>
            <consortium name="Mycorrhizal Genomics Consortium"/>
            <person name="Kohler A."/>
            <person name="Kuo A."/>
            <person name="Nagy L.G."/>
            <person name="Floudas D."/>
            <person name="Copeland A."/>
            <person name="Barry K.W."/>
            <person name="Cichocki N."/>
            <person name="Veneault-Fourrey C."/>
            <person name="LaButti K."/>
            <person name="Lindquist E.A."/>
            <person name="Lipzen A."/>
            <person name="Lundell T."/>
            <person name="Morin E."/>
            <person name="Murat C."/>
            <person name="Riley R."/>
            <person name="Ohm R."/>
            <person name="Sun H."/>
            <person name="Tunlid A."/>
            <person name="Henrissat B."/>
            <person name="Grigoriev I.V."/>
            <person name="Hibbett D.S."/>
            <person name="Martin F."/>
        </authorList>
    </citation>
    <scope>NUCLEOTIDE SEQUENCE [LARGE SCALE GENOMIC DNA]</scope>
    <source>
        <strain evidence="2">F 1598</strain>
    </source>
</reference>
<evidence type="ECO:0000313" key="2">
    <source>
        <dbReference type="Proteomes" id="UP000054166"/>
    </source>
</evidence>
<organism evidence="1 2">
    <name type="scientific">Piloderma croceum (strain F 1598)</name>
    <dbReference type="NCBI Taxonomy" id="765440"/>
    <lineage>
        <taxon>Eukaryota</taxon>
        <taxon>Fungi</taxon>
        <taxon>Dikarya</taxon>
        <taxon>Basidiomycota</taxon>
        <taxon>Agaricomycotina</taxon>
        <taxon>Agaricomycetes</taxon>
        <taxon>Agaricomycetidae</taxon>
        <taxon>Atheliales</taxon>
        <taxon>Atheliaceae</taxon>
        <taxon>Piloderma</taxon>
    </lineage>
</organism>
<dbReference type="EMBL" id="KN832982">
    <property type="protein sequence ID" value="KIM86303.1"/>
    <property type="molecule type" value="Genomic_DNA"/>
</dbReference>
<dbReference type="OrthoDB" id="2791787at2759"/>
<protein>
    <submittedName>
        <fullName evidence="1">Uncharacterized protein</fullName>
    </submittedName>
</protein>
<sequence length="195" mass="21055">MAAPKLIVQSVPFSTLLDNDAGSGADRDLATWKPALFYDWYYLGPAATNGSNDAYGVIVHELVPYTLGQVDDWVQVWSDAGSGKGTDFSLWRGIPENPNHVVLGGIFVRSHNKPTIDETRGIRTIDKDLLIKVKANSEVWSDKGSGAKADGAVWDISITGHLKAINPGAFIPVNGYNNPPDTVYALDSTKVTVVQ</sequence>
<accession>A0A0C3BJ10</accession>
<dbReference type="InParanoid" id="A0A0C3BJ10"/>
<evidence type="ECO:0000313" key="1">
    <source>
        <dbReference type="EMBL" id="KIM86303.1"/>
    </source>
</evidence>
<dbReference type="Proteomes" id="UP000054166">
    <property type="component" value="Unassembled WGS sequence"/>
</dbReference>
<name>A0A0C3BJ10_PILCF</name>
<proteinExistence type="predicted"/>
<keyword evidence="2" id="KW-1185">Reference proteome</keyword>
<dbReference type="HOGENOM" id="CLU_113823_0_0_1"/>
<gene>
    <name evidence="1" type="ORF">PILCRDRAFT_321872</name>
</gene>
<reference evidence="1 2" key="1">
    <citation type="submission" date="2014-04" db="EMBL/GenBank/DDBJ databases">
        <authorList>
            <consortium name="DOE Joint Genome Institute"/>
            <person name="Kuo A."/>
            <person name="Tarkka M."/>
            <person name="Buscot F."/>
            <person name="Kohler A."/>
            <person name="Nagy L.G."/>
            <person name="Floudas D."/>
            <person name="Copeland A."/>
            <person name="Barry K.W."/>
            <person name="Cichocki N."/>
            <person name="Veneault-Fourrey C."/>
            <person name="LaButti K."/>
            <person name="Lindquist E.A."/>
            <person name="Lipzen A."/>
            <person name="Lundell T."/>
            <person name="Morin E."/>
            <person name="Murat C."/>
            <person name="Sun H."/>
            <person name="Tunlid A."/>
            <person name="Henrissat B."/>
            <person name="Grigoriev I.V."/>
            <person name="Hibbett D.S."/>
            <person name="Martin F."/>
            <person name="Nordberg H.P."/>
            <person name="Cantor M.N."/>
            <person name="Hua S.X."/>
        </authorList>
    </citation>
    <scope>NUCLEOTIDE SEQUENCE [LARGE SCALE GENOMIC DNA]</scope>
    <source>
        <strain evidence="1 2">F 1598</strain>
    </source>
</reference>
<dbReference type="AlphaFoldDB" id="A0A0C3BJ10"/>